<dbReference type="InterPro" id="IPR014891">
    <property type="entry name" value="DWNN_domain"/>
</dbReference>
<proteinExistence type="predicted"/>
<dbReference type="FunFam" id="3.40.30.10:FF:000026">
    <property type="entry name" value="Glutaredoxin 2"/>
    <property type="match status" value="1"/>
</dbReference>
<keyword evidence="4" id="KW-0249">Electron transport</keyword>
<evidence type="ECO:0000256" key="5">
    <source>
        <dbReference type="ARBA" id="ARBA00023157"/>
    </source>
</evidence>
<protein>
    <recommendedName>
        <fullName evidence="2">glutathione peroxidase</fullName>
        <ecNumber evidence="2">1.11.1.9</ecNumber>
    </recommendedName>
</protein>
<dbReference type="PROSITE" id="PS00195">
    <property type="entry name" value="GLUTAREDOXIN_1"/>
    <property type="match status" value="1"/>
</dbReference>
<dbReference type="InterPro" id="IPR036249">
    <property type="entry name" value="Thioredoxin-like_sf"/>
</dbReference>
<comment type="catalytic activity">
    <reaction evidence="1">
        <text>2 glutathione + H2O2 = glutathione disulfide + 2 H2O</text>
        <dbReference type="Rhea" id="RHEA:16833"/>
        <dbReference type="ChEBI" id="CHEBI:15377"/>
        <dbReference type="ChEBI" id="CHEBI:16240"/>
        <dbReference type="ChEBI" id="CHEBI:57925"/>
        <dbReference type="ChEBI" id="CHEBI:58297"/>
        <dbReference type="EC" id="1.11.1.9"/>
    </reaction>
</comment>
<dbReference type="PANTHER" id="PTHR45694">
    <property type="entry name" value="GLUTAREDOXIN 2"/>
    <property type="match status" value="1"/>
</dbReference>
<evidence type="ECO:0000256" key="6">
    <source>
        <dbReference type="ARBA" id="ARBA00023284"/>
    </source>
</evidence>
<evidence type="ECO:0000313" key="9">
    <source>
        <dbReference type="EMBL" id="KAF9476938.1"/>
    </source>
</evidence>
<dbReference type="GO" id="GO:0004364">
    <property type="term" value="F:glutathione transferase activity"/>
    <property type="evidence" value="ECO:0007669"/>
    <property type="project" value="UniProtKB-EC"/>
</dbReference>
<evidence type="ECO:0000256" key="7">
    <source>
        <dbReference type="ARBA" id="ARBA00035808"/>
    </source>
</evidence>
<dbReference type="GO" id="GO:0005737">
    <property type="term" value="C:cytoplasm"/>
    <property type="evidence" value="ECO:0007669"/>
    <property type="project" value="TreeGrafter"/>
</dbReference>
<dbReference type="InterPro" id="IPR011767">
    <property type="entry name" value="GLR_AS"/>
</dbReference>
<keyword evidence="10" id="KW-1185">Reference proteome</keyword>
<dbReference type="InterPro" id="IPR011899">
    <property type="entry name" value="Glutaredoxin_euk/vir"/>
</dbReference>
<evidence type="ECO:0000313" key="10">
    <source>
        <dbReference type="Proteomes" id="UP000807469"/>
    </source>
</evidence>
<dbReference type="InterPro" id="IPR017937">
    <property type="entry name" value="Thioredoxin_CS"/>
</dbReference>
<dbReference type="PANTHER" id="PTHR45694:SF18">
    <property type="entry name" value="GLUTAREDOXIN-1-RELATED"/>
    <property type="match status" value="1"/>
</dbReference>
<gene>
    <name evidence="9" type="ORF">BDN70DRAFT_838528</name>
</gene>
<dbReference type="GO" id="GO:0004602">
    <property type="term" value="F:glutathione peroxidase activity"/>
    <property type="evidence" value="ECO:0007669"/>
    <property type="project" value="UniProtKB-EC"/>
</dbReference>
<keyword evidence="5" id="KW-1015">Disulfide bond</keyword>
<dbReference type="PROSITE" id="PS51354">
    <property type="entry name" value="GLUTAREDOXIN_2"/>
    <property type="match status" value="1"/>
</dbReference>
<dbReference type="Gene3D" id="3.40.30.10">
    <property type="entry name" value="Glutaredoxin"/>
    <property type="match status" value="1"/>
</dbReference>
<dbReference type="SUPFAM" id="SSF52833">
    <property type="entry name" value="Thioredoxin-like"/>
    <property type="match status" value="1"/>
</dbReference>
<feature type="domain" description="DWNN" evidence="8">
    <location>
        <begin position="1"/>
        <end position="14"/>
    </location>
</feature>
<accession>A0A9P5YXK6</accession>
<comment type="caution">
    <text evidence="9">The sequence shown here is derived from an EMBL/GenBank/DDBJ whole genome shotgun (WGS) entry which is preliminary data.</text>
</comment>
<dbReference type="GO" id="GO:0008270">
    <property type="term" value="F:zinc ion binding"/>
    <property type="evidence" value="ECO:0007669"/>
    <property type="project" value="InterPro"/>
</dbReference>
<dbReference type="GO" id="GO:0034599">
    <property type="term" value="P:cellular response to oxidative stress"/>
    <property type="evidence" value="ECO:0007669"/>
    <property type="project" value="TreeGrafter"/>
</dbReference>
<dbReference type="PROSITE" id="PS51282">
    <property type="entry name" value="DWNN"/>
    <property type="match status" value="1"/>
</dbReference>
<organism evidence="9 10">
    <name type="scientific">Pholiota conissans</name>
    <dbReference type="NCBI Taxonomy" id="109636"/>
    <lineage>
        <taxon>Eukaryota</taxon>
        <taxon>Fungi</taxon>
        <taxon>Dikarya</taxon>
        <taxon>Basidiomycota</taxon>
        <taxon>Agaricomycotina</taxon>
        <taxon>Agaricomycetes</taxon>
        <taxon>Agaricomycetidae</taxon>
        <taxon>Agaricales</taxon>
        <taxon>Agaricineae</taxon>
        <taxon>Strophariaceae</taxon>
        <taxon>Pholiota</taxon>
    </lineage>
</organism>
<sequence>MLPRLSSVLASRLPTTLSFAFFSSQTASSSTPSESQRLKMSVKQFVEDSITSNKVVIFSKTWCPYCKKVKTLFAEKFPDVQPAIYELDEREEDGSAIQDYLYQKTGQRTVPSVFVGATHIGGNDDTQASFKQGELQKLITA</sequence>
<dbReference type="NCBIfam" id="TIGR02180">
    <property type="entry name" value="GRX_euk"/>
    <property type="match status" value="1"/>
</dbReference>
<evidence type="ECO:0000256" key="3">
    <source>
        <dbReference type="ARBA" id="ARBA00022448"/>
    </source>
</evidence>
<dbReference type="GO" id="GO:0015038">
    <property type="term" value="F:glutathione disulfide oxidoreductase activity"/>
    <property type="evidence" value="ECO:0007669"/>
    <property type="project" value="TreeGrafter"/>
</dbReference>
<name>A0A9P5YXK6_9AGAR</name>
<reference evidence="9" key="1">
    <citation type="submission" date="2020-11" db="EMBL/GenBank/DDBJ databases">
        <authorList>
            <consortium name="DOE Joint Genome Institute"/>
            <person name="Ahrendt S."/>
            <person name="Riley R."/>
            <person name="Andreopoulos W."/>
            <person name="Labutti K."/>
            <person name="Pangilinan J."/>
            <person name="Ruiz-Duenas F.J."/>
            <person name="Barrasa J.M."/>
            <person name="Sanchez-Garcia M."/>
            <person name="Camarero S."/>
            <person name="Miyauchi S."/>
            <person name="Serrano A."/>
            <person name="Linde D."/>
            <person name="Babiker R."/>
            <person name="Drula E."/>
            <person name="Ayuso-Fernandez I."/>
            <person name="Pacheco R."/>
            <person name="Padilla G."/>
            <person name="Ferreira P."/>
            <person name="Barriuso J."/>
            <person name="Kellner H."/>
            <person name="Castanera R."/>
            <person name="Alfaro M."/>
            <person name="Ramirez L."/>
            <person name="Pisabarro A.G."/>
            <person name="Kuo A."/>
            <person name="Tritt A."/>
            <person name="Lipzen A."/>
            <person name="He G."/>
            <person name="Yan M."/>
            <person name="Ng V."/>
            <person name="Cullen D."/>
            <person name="Martin F."/>
            <person name="Rosso M.-N."/>
            <person name="Henrissat B."/>
            <person name="Hibbett D."/>
            <person name="Martinez A.T."/>
            <person name="Grigoriev I.V."/>
        </authorList>
    </citation>
    <scope>NUCLEOTIDE SEQUENCE</scope>
    <source>
        <strain evidence="9">CIRM-BRFM 674</strain>
    </source>
</reference>
<keyword evidence="6" id="KW-0676">Redox-active center</keyword>
<dbReference type="PRINTS" id="PR00160">
    <property type="entry name" value="GLUTAREDOXIN"/>
</dbReference>
<dbReference type="OrthoDB" id="418495at2759"/>
<dbReference type="InterPro" id="IPR002109">
    <property type="entry name" value="Glutaredoxin"/>
</dbReference>
<comment type="catalytic activity">
    <reaction evidence="7">
        <text>1-chloro-2,4-dinitrobenzene + glutathione = 2,4-dinitrophenyl-S-glutathione + chloride + H(+)</text>
        <dbReference type="Rhea" id="RHEA:51220"/>
        <dbReference type="ChEBI" id="CHEBI:15378"/>
        <dbReference type="ChEBI" id="CHEBI:17996"/>
        <dbReference type="ChEBI" id="CHEBI:34718"/>
        <dbReference type="ChEBI" id="CHEBI:57925"/>
        <dbReference type="ChEBI" id="CHEBI:133977"/>
        <dbReference type="EC" id="2.5.1.18"/>
    </reaction>
</comment>
<evidence type="ECO:0000256" key="1">
    <source>
        <dbReference type="ARBA" id="ARBA00000217"/>
    </source>
</evidence>
<evidence type="ECO:0000259" key="8">
    <source>
        <dbReference type="PROSITE" id="PS51282"/>
    </source>
</evidence>
<evidence type="ECO:0000256" key="4">
    <source>
        <dbReference type="ARBA" id="ARBA00022982"/>
    </source>
</evidence>
<keyword evidence="3" id="KW-0813">Transport</keyword>
<dbReference type="CDD" id="cd03419">
    <property type="entry name" value="GRX_GRXh_1_2_like"/>
    <property type="match status" value="1"/>
</dbReference>
<dbReference type="EMBL" id="MU155277">
    <property type="protein sequence ID" value="KAF9476938.1"/>
    <property type="molecule type" value="Genomic_DNA"/>
</dbReference>
<evidence type="ECO:0000256" key="2">
    <source>
        <dbReference type="ARBA" id="ARBA00012310"/>
    </source>
</evidence>
<dbReference type="EC" id="1.11.1.9" evidence="2"/>
<dbReference type="AlphaFoldDB" id="A0A9P5YXK6"/>
<dbReference type="PROSITE" id="PS00194">
    <property type="entry name" value="THIOREDOXIN_1"/>
    <property type="match status" value="1"/>
</dbReference>
<dbReference type="Proteomes" id="UP000807469">
    <property type="component" value="Unassembled WGS sequence"/>
</dbReference>
<dbReference type="InterPro" id="IPR014025">
    <property type="entry name" value="Glutaredoxin_subgr"/>
</dbReference>
<dbReference type="Pfam" id="PF00462">
    <property type="entry name" value="Glutaredoxin"/>
    <property type="match status" value="1"/>
</dbReference>